<dbReference type="RefSeq" id="WP_005860505.1">
    <property type="nucleotide sequence ID" value="NZ_BQOC01000004.1"/>
</dbReference>
<dbReference type="SUPFAM" id="SSF56935">
    <property type="entry name" value="Porins"/>
    <property type="match status" value="1"/>
</dbReference>
<keyword evidence="1" id="KW-0813">Transport</keyword>
<gene>
    <name evidence="4" type="ORF">DW782_17930</name>
    <name evidence="5" type="ORF">FSA05_15340</name>
    <name evidence="3" type="ORF">PN599_19895</name>
</gene>
<organism evidence="4 6">
    <name type="scientific">Parabacteroides distasonis</name>
    <dbReference type="NCBI Taxonomy" id="823"/>
    <lineage>
        <taxon>Bacteria</taxon>
        <taxon>Pseudomonadati</taxon>
        <taxon>Bacteroidota</taxon>
        <taxon>Bacteroidia</taxon>
        <taxon>Bacteroidales</taxon>
        <taxon>Tannerellaceae</taxon>
        <taxon>Parabacteroides</taxon>
    </lineage>
</organism>
<reference evidence="5 7" key="2">
    <citation type="submission" date="2019-07" db="EMBL/GenBank/DDBJ databases">
        <title>Genome sequencing of Parabacteroides distasonis iSURF_7.</title>
        <authorList>
            <person name="Degefu H.N."/>
            <person name="Ruoff K.L."/>
            <person name="Price C.E."/>
            <person name="Valls R.A."/>
            <person name="O'Toole G.A."/>
        </authorList>
    </citation>
    <scope>NUCLEOTIDE SEQUENCE [LARGE SCALE GENOMIC DNA]</scope>
    <source>
        <strain evidence="5 7">CFPLTA003_1B</strain>
    </source>
</reference>
<protein>
    <recommendedName>
        <fullName evidence="8">TonB-dependent receptor plug domain-containing protein</fullName>
    </recommendedName>
</protein>
<evidence type="ECO:0000313" key="6">
    <source>
        <dbReference type="Proteomes" id="UP000284660"/>
    </source>
</evidence>
<dbReference type="GO" id="GO:0009279">
    <property type="term" value="C:cell outer membrane"/>
    <property type="evidence" value="ECO:0007669"/>
    <property type="project" value="UniProtKB-SubCell"/>
</dbReference>
<comment type="similarity">
    <text evidence="1">Belongs to the TonB-dependent receptor family.</text>
</comment>
<sequence>MKSIIISIIQILFLVSPVSASERETDYIVTFYPESGSILQNISCKIVFTAEGIDKKKISITGVIINERGDTVQSVKTLLPGIGYFHIYANPGERYILKCENRDRIRKNFYLPMMSENGFGLKIIENKEQWLLSVINSSREVPMKLLYLVAQSEDSIFFQKVWNPKDSYLVFDKKHFPKGISSFALVDSMKNLLCGRVVLNIQEQTDFQSLPPDFRMGLLPLKNQIDSDPSRLSLAWDLIAMTLEVTPIKNLSQPNPDIWKTVNLDEVSIIASMRRKQKYNGLYSGSLPSSRVIYRQNIEQWHIQDMRSLLYLLGSVNISWYVVDHVYKECVFIQDYGAISFQTDPVKNYEPPLFVVDDVPYQNYDILSFPVTEIEEIFILKGVDAAIYGPKGKRGIIVVTTKRNKPPYEK</sequence>
<proteinExistence type="inferred from homology"/>
<dbReference type="AlphaFoldDB" id="A0A395YSD9"/>
<dbReference type="EMBL" id="QSJN01000013">
    <property type="protein sequence ID" value="RHD72051.1"/>
    <property type="molecule type" value="Genomic_DNA"/>
</dbReference>
<keyword evidence="1" id="KW-1134">Transmembrane beta strand</keyword>
<keyword evidence="1" id="KW-0998">Cell outer membrane</keyword>
<dbReference type="EMBL" id="JAQMPJ010000038">
    <property type="protein sequence ID" value="MDB9007244.1"/>
    <property type="molecule type" value="Genomic_DNA"/>
</dbReference>
<evidence type="ECO:0000313" key="4">
    <source>
        <dbReference type="EMBL" id="RHD72051.1"/>
    </source>
</evidence>
<dbReference type="DNASU" id="5308087"/>
<dbReference type="InterPro" id="IPR039426">
    <property type="entry name" value="TonB-dep_rcpt-like"/>
</dbReference>
<reference evidence="3" key="3">
    <citation type="submission" date="2023-01" db="EMBL/GenBank/DDBJ databases">
        <title>Human gut microbiome strain richness.</title>
        <authorList>
            <person name="Chen-Liaw A."/>
        </authorList>
    </citation>
    <scope>NUCLEOTIDE SEQUENCE</scope>
    <source>
        <strain evidence="3">RTP21484st1_E5_RTP21484_190118</strain>
    </source>
</reference>
<evidence type="ECO:0000313" key="3">
    <source>
        <dbReference type="EMBL" id="MDB9007244.1"/>
    </source>
</evidence>
<evidence type="ECO:0000313" key="7">
    <source>
        <dbReference type="Proteomes" id="UP000315827"/>
    </source>
</evidence>
<comment type="subcellular location">
    <subcellularLocation>
        <location evidence="1">Cell outer membrane</location>
        <topology evidence="1">Multi-pass membrane protein</topology>
    </subcellularLocation>
</comment>
<keyword evidence="1" id="KW-0472">Membrane</keyword>
<accession>A0A395YSD9</accession>
<dbReference type="Proteomes" id="UP000315827">
    <property type="component" value="Unassembled WGS sequence"/>
</dbReference>
<dbReference type="EMBL" id="VOHW01000010">
    <property type="protein sequence ID" value="TWV60241.1"/>
    <property type="molecule type" value="Genomic_DNA"/>
</dbReference>
<dbReference type="Proteomes" id="UP001210126">
    <property type="component" value="Unassembled WGS sequence"/>
</dbReference>
<evidence type="ECO:0000256" key="2">
    <source>
        <dbReference type="SAM" id="SignalP"/>
    </source>
</evidence>
<keyword evidence="1" id="KW-0812">Transmembrane</keyword>
<evidence type="ECO:0008006" key="8">
    <source>
        <dbReference type="Google" id="ProtNLM"/>
    </source>
</evidence>
<evidence type="ECO:0000256" key="1">
    <source>
        <dbReference type="PROSITE-ProRule" id="PRU01360"/>
    </source>
</evidence>
<dbReference type="InterPro" id="IPR037066">
    <property type="entry name" value="Plug_dom_sf"/>
</dbReference>
<evidence type="ECO:0000313" key="5">
    <source>
        <dbReference type="EMBL" id="TWV60241.1"/>
    </source>
</evidence>
<comment type="caution">
    <text evidence="4">The sequence shown here is derived from an EMBL/GenBank/DDBJ whole genome shotgun (WGS) entry which is preliminary data.</text>
</comment>
<keyword evidence="2" id="KW-0732">Signal</keyword>
<name>A0A395YSD9_PARDI</name>
<dbReference type="Gene3D" id="2.170.130.10">
    <property type="entry name" value="TonB-dependent receptor, plug domain"/>
    <property type="match status" value="1"/>
</dbReference>
<dbReference type="PROSITE" id="PS52016">
    <property type="entry name" value="TONB_DEPENDENT_REC_3"/>
    <property type="match status" value="1"/>
</dbReference>
<feature type="chain" id="PRO_5043166500" description="TonB-dependent receptor plug domain-containing protein" evidence="2">
    <location>
        <begin position="21"/>
        <end position="410"/>
    </location>
</feature>
<feature type="signal peptide" evidence="2">
    <location>
        <begin position="1"/>
        <end position="20"/>
    </location>
</feature>
<dbReference type="Proteomes" id="UP000284660">
    <property type="component" value="Unassembled WGS sequence"/>
</dbReference>
<reference evidence="4 6" key="1">
    <citation type="submission" date="2018-08" db="EMBL/GenBank/DDBJ databases">
        <title>A genome reference for cultivated species of the human gut microbiota.</title>
        <authorList>
            <person name="Zou Y."/>
            <person name="Xue W."/>
            <person name="Luo G."/>
        </authorList>
    </citation>
    <scope>NUCLEOTIDE SEQUENCE [LARGE SCALE GENOMIC DNA]</scope>
    <source>
        <strain evidence="4 6">AM30-4</strain>
    </source>
</reference>
<dbReference type="OrthoDB" id="679547at2"/>